<proteinExistence type="inferred from homology"/>
<accession>A0ABT3KYZ6</accession>
<comment type="caution">
    <text evidence="4">The sequence shown here is derived from an EMBL/GenBank/DDBJ whole genome shotgun (WGS) entry which is preliminary data.</text>
</comment>
<dbReference type="InterPro" id="IPR006059">
    <property type="entry name" value="SBP"/>
</dbReference>
<dbReference type="SUPFAM" id="SSF53850">
    <property type="entry name" value="Periplasmic binding protein-like II"/>
    <property type="match status" value="1"/>
</dbReference>
<reference evidence="5" key="1">
    <citation type="submission" date="2023-07" db="EMBL/GenBank/DDBJ databases">
        <title>Verminephrobacter genomes.</title>
        <authorList>
            <person name="Lund M.B."/>
        </authorList>
    </citation>
    <scope>NUCLEOTIDE SEQUENCE [LARGE SCALE GENOMIC DNA]</scope>
    <source>
        <strain evidence="5">AtM5-05</strain>
    </source>
</reference>
<evidence type="ECO:0000313" key="5">
    <source>
        <dbReference type="Proteomes" id="UP001208935"/>
    </source>
</evidence>
<dbReference type="PANTHER" id="PTHR43649:SF29">
    <property type="entry name" value="OSMOPROTECTIVE COMPOUNDS-BINDING PROTEIN GGTB"/>
    <property type="match status" value="1"/>
</dbReference>
<dbReference type="RefSeq" id="WP_265283364.1">
    <property type="nucleotide sequence ID" value="NZ_QZCW01000005.1"/>
</dbReference>
<evidence type="ECO:0000256" key="3">
    <source>
        <dbReference type="ARBA" id="ARBA00022448"/>
    </source>
</evidence>
<dbReference type="InterPro" id="IPR050490">
    <property type="entry name" value="Bact_solute-bd_prot1"/>
</dbReference>
<dbReference type="PANTHER" id="PTHR43649">
    <property type="entry name" value="ARABINOSE-BINDING PROTEIN-RELATED"/>
    <property type="match status" value="1"/>
</dbReference>
<comment type="subcellular location">
    <subcellularLocation>
        <location evidence="1">Periplasm</location>
    </subcellularLocation>
</comment>
<comment type="similarity">
    <text evidence="2">Belongs to the bacterial solute-binding protein 1 family.</text>
</comment>
<sequence>MHRALPIVAFALSLAASPGECGEAVVADPDAQVEYSGTLSILTKFGMQQLAPYFVGVAKEYEKRHPGVKIELIQESDESIKGKTRTLVAANALPDIYFSWPGSWGRNFVRSHRAVDLSRLLGPETAWGKTLAPAAVRAFEYNGRFYGIPLYLDAKFMGYNKSIFKKAGVAVPGSLEQLVASCADLRKAGIPPIALGNKEGWPALHFVGQLVVYNVPRATLERDFDPAKARFDDPGYVLSLQQFKQLADHCTDGVAVNGSSYAAALQKFSNADAAMYYQEIIEFDQSAVVGTRLRPADFGFFRLPPPAGAQGDVNAIEGAPEGYMLNASSKKIPLAIDFMKFLTAPDHARRLSAPPYGQPSATIGGASASDMTPAVVAGLQEIAAASYLMPWLDTANSPRVAAAWLSSLQALLGGSMDAHAVMGAVKKASAADAKHP</sequence>
<dbReference type="EMBL" id="QZCW01000005">
    <property type="protein sequence ID" value="MCW5323558.1"/>
    <property type="molecule type" value="Genomic_DNA"/>
</dbReference>
<organism evidence="4 5">
    <name type="scientific">Verminephrobacter aporrectodeae subsp. tuberculatae</name>
    <dbReference type="NCBI Taxonomy" id="1110392"/>
    <lineage>
        <taxon>Bacteria</taxon>
        <taxon>Pseudomonadati</taxon>
        <taxon>Pseudomonadota</taxon>
        <taxon>Betaproteobacteria</taxon>
        <taxon>Burkholderiales</taxon>
        <taxon>Comamonadaceae</taxon>
        <taxon>Verminephrobacter</taxon>
    </lineage>
</organism>
<evidence type="ECO:0000256" key="1">
    <source>
        <dbReference type="ARBA" id="ARBA00004418"/>
    </source>
</evidence>
<dbReference type="Proteomes" id="UP001208935">
    <property type="component" value="Unassembled WGS sequence"/>
</dbReference>
<evidence type="ECO:0000313" key="4">
    <source>
        <dbReference type="EMBL" id="MCW5323558.1"/>
    </source>
</evidence>
<keyword evidence="5" id="KW-1185">Reference proteome</keyword>
<evidence type="ECO:0000256" key="2">
    <source>
        <dbReference type="ARBA" id="ARBA00008520"/>
    </source>
</evidence>
<protein>
    <submittedName>
        <fullName evidence="4">Extracellular solute-binding protein</fullName>
    </submittedName>
</protein>
<keyword evidence="3" id="KW-0813">Transport</keyword>
<gene>
    <name evidence="4" type="ORF">D5039_21135</name>
</gene>
<dbReference type="Pfam" id="PF01547">
    <property type="entry name" value="SBP_bac_1"/>
    <property type="match status" value="1"/>
</dbReference>
<dbReference type="Gene3D" id="3.40.190.10">
    <property type="entry name" value="Periplasmic binding protein-like II"/>
    <property type="match status" value="2"/>
</dbReference>
<name>A0ABT3KYZ6_9BURK</name>